<keyword evidence="1" id="KW-0472">Membrane</keyword>
<dbReference type="Pfam" id="PF03929">
    <property type="entry name" value="PepSY_TM"/>
    <property type="match status" value="1"/>
</dbReference>
<dbReference type="RefSeq" id="WP_094059147.1">
    <property type="nucleotide sequence ID" value="NZ_CP022530.1"/>
</dbReference>
<feature type="transmembrane region" description="Helical" evidence="1">
    <location>
        <begin position="199"/>
        <end position="221"/>
    </location>
</feature>
<dbReference type="Proteomes" id="UP000202440">
    <property type="component" value="Chromosome"/>
</dbReference>
<evidence type="ECO:0000313" key="2">
    <source>
        <dbReference type="EMBL" id="ASP37946.1"/>
    </source>
</evidence>
<protein>
    <submittedName>
        <fullName evidence="2">Peptidase</fullName>
    </submittedName>
</protein>
<reference evidence="2 3" key="1">
    <citation type="submission" date="2017-07" db="EMBL/GenBank/DDBJ databases">
        <title>Annotated genome sequence of Bacterioplanes sanyensis isolated from Red Sea.</title>
        <authorList>
            <person name="Rehman Z.U."/>
        </authorList>
    </citation>
    <scope>NUCLEOTIDE SEQUENCE [LARGE SCALE GENOMIC DNA]</scope>
    <source>
        <strain evidence="2 3">NV9</strain>
    </source>
</reference>
<keyword evidence="1" id="KW-0812">Transmembrane</keyword>
<feature type="transmembrane region" description="Helical" evidence="1">
    <location>
        <begin position="491"/>
        <end position="508"/>
    </location>
</feature>
<organism evidence="2 3">
    <name type="scientific">Bacterioplanes sanyensis</name>
    <dbReference type="NCBI Taxonomy" id="1249553"/>
    <lineage>
        <taxon>Bacteria</taxon>
        <taxon>Pseudomonadati</taxon>
        <taxon>Pseudomonadota</taxon>
        <taxon>Gammaproteobacteria</taxon>
        <taxon>Oceanospirillales</taxon>
        <taxon>Oceanospirillaceae</taxon>
        <taxon>Bacterioplanes</taxon>
    </lineage>
</organism>
<feature type="transmembrane region" description="Helical" evidence="1">
    <location>
        <begin position="426"/>
        <end position="446"/>
    </location>
</feature>
<dbReference type="EMBL" id="CP022530">
    <property type="protein sequence ID" value="ASP37946.1"/>
    <property type="molecule type" value="Genomic_DNA"/>
</dbReference>
<evidence type="ECO:0000313" key="3">
    <source>
        <dbReference type="Proteomes" id="UP000202440"/>
    </source>
</evidence>
<dbReference type="PANTHER" id="PTHR34219:SF9">
    <property type="entry name" value="IRON-REGULATED INNER MEMBRANE PROTEIN"/>
    <property type="match status" value="1"/>
</dbReference>
<feature type="transmembrane region" description="Helical" evidence="1">
    <location>
        <begin position="458"/>
        <end position="485"/>
    </location>
</feature>
<sequence>MKIRSEIVRTYQAIHSWTGISTGLLLFICFFAGALTMFQSDIQRWADAGIHQVGGDAPTEVAELDALLRQTIRQHQDSMDSISVALQGEGPLLSWHQGRPELGSATELHYASLNDGEVEYYAAHSNQLAKLIDELHRTAGIAGELGHEHLGVYVMGVAAIAYFLALVSGVIFLLPTLARSFLALRHNKGRFRFLLDTHNLVGVVSLPFHIIIAFTVVVFAFHDQFYAGLSAVYDDRPLFEHGQPDAAPYAIEQLPPLTEFIAVAGQQMPDYQLHGIHFSGLGTLRPSARLELVNNDRMMINPVGDILMLHPFTLQVTYSTNPTGAEGIWGRVVSSFFSLHFGSYGGEWTRWVYFILGLGGAYLFYSGNLLWLEKRRQQKKSSPRVLSNMTALTLGVCYGCMAGIASAMVIGRLWPLLPGTDGSQINAVYIGSYYLVFAGCVLWAFWRRAARAVVELKRFCAATFAAIALVSWSAGLLPVGVLAQISSGSGWVLELLALAFAVVLLLSANHTRRSNQFAYCWRQAKLSGG</sequence>
<feature type="transmembrane region" description="Helical" evidence="1">
    <location>
        <begin position="351"/>
        <end position="371"/>
    </location>
</feature>
<dbReference type="OrthoDB" id="9776609at2"/>
<dbReference type="KEGG" id="bsan:CHH28_04300"/>
<feature type="transmembrane region" description="Helical" evidence="1">
    <location>
        <begin position="392"/>
        <end position="414"/>
    </location>
</feature>
<keyword evidence="3" id="KW-1185">Reference proteome</keyword>
<feature type="transmembrane region" description="Helical" evidence="1">
    <location>
        <begin position="152"/>
        <end position="178"/>
    </location>
</feature>
<feature type="transmembrane region" description="Helical" evidence="1">
    <location>
        <begin position="20"/>
        <end position="38"/>
    </location>
</feature>
<dbReference type="PANTHER" id="PTHR34219">
    <property type="entry name" value="IRON-REGULATED INNER MEMBRANE PROTEIN-RELATED"/>
    <property type="match status" value="1"/>
</dbReference>
<gene>
    <name evidence="2" type="ORF">CHH28_04300</name>
</gene>
<keyword evidence="1" id="KW-1133">Transmembrane helix</keyword>
<dbReference type="AlphaFoldDB" id="A0A222FH87"/>
<accession>A0A222FH87</accession>
<dbReference type="InterPro" id="IPR005625">
    <property type="entry name" value="PepSY-ass_TM"/>
</dbReference>
<name>A0A222FH87_9GAMM</name>
<proteinExistence type="predicted"/>
<evidence type="ECO:0000256" key="1">
    <source>
        <dbReference type="SAM" id="Phobius"/>
    </source>
</evidence>